<dbReference type="Proteomes" id="UP000015100">
    <property type="component" value="Unassembled WGS sequence"/>
</dbReference>
<name>S8C153_DACHA</name>
<dbReference type="HOGENOM" id="CLU_1421369_0_0_1"/>
<reference evidence="1 2" key="1">
    <citation type="journal article" date="2013" name="PLoS Genet.">
        <title>Genomic mechanisms accounting for the adaptation to parasitism in nematode-trapping fungi.</title>
        <authorList>
            <person name="Meerupati T."/>
            <person name="Andersson K.M."/>
            <person name="Friman E."/>
            <person name="Kumar D."/>
            <person name="Tunlid A."/>
            <person name="Ahren D."/>
        </authorList>
    </citation>
    <scope>NUCLEOTIDE SEQUENCE [LARGE SCALE GENOMIC DNA]</scope>
    <source>
        <strain evidence="1 2">CBS 200.50</strain>
    </source>
</reference>
<dbReference type="InterPro" id="IPR014710">
    <property type="entry name" value="RmlC-like_jellyroll"/>
</dbReference>
<evidence type="ECO:0000313" key="1">
    <source>
        <dbReference type="EMBL" id="EPS45468.1"/>
    </source>
</evidence>
<organism evidence="1 2">
    <name type="scientific">Dactylellina haptotyla (strain CBS 200.50)</name>
    <name type="common">Nematode-trapping fungus</name>
    <name type="synonym">Monacrosporium haptotylum</name>
    <dbReference type="NCBI Taxonomy" id="1284197"/>
    <lineage>
        <taxon>Eukaryota</taxon>
        <taxon>Fungi</taxon>
        <taxon>Dikarya</taxon>
        <taxon>Ascomycota</taxon>
        <taxon>Pezizomycotina</taxon>
        <taxon>Orbiliomycetes</taxon>
        <taxon>Orbiliales</taxon>
        <taxon>Orbiliaceae</taxon>
        <taxon>Dactylellina</taxon>
    </lineage>
</organism>
<reference evidence="2" key="2">
    <citation type="submission" date="2013-04" db="EMBL/GenBank/DDBJ databases">
        <title>Genomic mechanisms accounting for the adaptation to parasitism in nematode-trapping fungi.</title>
        <authorList>
            <person name="Ahren D.G."/>
        </authorList>
    </citation>
    <scope>NUCLEOTIDE SEQUENCE [LARGE SCALE GENOMIC DNA]</scope>
    <source>
        <strain evidence="2">CBS 200.50</strain>
    </source>
</reference>
<proteinExistence type="predicted"/>
<dbReference type="OMA" id="FIETMTP"/>
<protein>
    <recommendedName>
        <fullName evidence="3">Cupin type-1 domain-containing protein</fullName>
    </recommendedName>
</protein>
<dbReference type="AlphaFoldDB" id="S8C153"/>
<sequence>MSAERRYEQRRFRLEESTTLNGGARTVFIEHMSPGTTVPPHYHTAFSETFDLISGSMSVFHTTTPSVSTLETTSSPLSINTPVTVPPGEYHKYEVGEEETTLRCIVTPGYEDFERLLKILNGLAGDGELEGMGQSLVLMAVIMDLSDAHLIGDAGTMLEGVRKEKAGEIAELKKTLLEKYDNEEQLKKLME</sequence>
<dbReference type="EMBL" id="AQGS01000014">
    <property type="protein sequence ID" value="EPS45468.1"/>
    <property type="molecule type" value="Genomic_DNA"/>
</dbReference>
<dbReference type="OrthoDB" id="4763033at2759"/>
<accession>S8C153</accession>
<gene>
    <name evidence="1" type="ORF">H072_500</name>
</gene>
<dbReference type="Gene3D" id="2.60.120.10">
    <property type="entry name" value="Jelly Rolls"/>
    <property type="match status" value="1"/>
</dbReference>
<dbReference type="SUPFAM" id="SSF51182">
    <property type="entry name" value="RmlC-like cupins"/>
    <property type="match status" value="1"/>
</dbReference>
<dbReference type="InterPro" id="IPR011051">
    <property type="entry name" value="RmlC_Cupin_sf"/>
</dbReference>
<evidence type="ECO:0000313" key="2">
    <source>
        <dbReference type="Proteomes" id="UP000015100"/>
    </source>
</evidence>
<evidence type="ECO:0008006" key="3">
    <source>
        <dbReference type="Google" id="ProtNLM"/>
    </source>
</evidence>
<dbReference type="eggNOG" id="ENOG502RZ11">
    <property type="taxonomic scope" value="Eukaryota"/>
</dbReference>
<keyword evidence="2" id="KW-1185">Reference proteome</keyword>
<comment type="caution">
    <text evidence="1">The sequence shown here is derived from an EMBL/GenBank/DDBJ whole genome shotgun (WGS) entry which is preliminary data.</text>
</comment>